<name>A0A6B9ZMY7_9BACT</name>
<dbReference type="Gene3D" id="3.30.300.30">
    <property type="match status" value="2"/>
</dbReference>
<dbReference type="EMBL" id="CP048113">
    <property type="protein sequence ID" value="QHS63327.1"/>
    <property type="molecule type" value="Genomic_DNA"/>
</dbReference>
<evidence type="ECO:0000256" key="2">
    <source>
        <dbReference type="ARBA" id="ARBA00022450"/>
    </source>
</evidence>
<dbReference type="NCBIfam" id="TIGR01733">
    <property type="entry name" value="AA-adenyl-dom"/>
    <property type="match status" value="2"/>
</dbReference>
<dbReference type="KEGG" id="chih:GWR21_28190"/>
<dbReference type="Gene3D" id="2.30.38.10">
    <property type="entry name" value="Luciferase, Domain 3"/>
    <property type="match status" value="2"/>
</dbReference>
<evidence type="ECO:0000256" key="1">
    <source>
        <dbReference type="ARBA" id="ARBA00001957"/>
    </source>
</evidence>
<keyword evidence="2" id="KW-0596">Phosphopantetheine</keyword>
<protein>
    <submittedName>
        <fullName evidence="5">Amino acid adenylation domain-containing protein</fullName>
    </submittedName>
</protein>
<dbReference type="InterPro" id="IPR001031">
    <property type="entry name" value="Thioesterase"/>
</dbReference>
<dbReference type="InterPro" id="IPR036736">
    <property type="entry name" value="ACP-like_sf"/>
</dbReference>
<evidence type="ECO:0000313" key="5">
    <source>
        <dbReference type="EMBL" id="QHS63327.1"/>
    </source>
</evidence>
<dbReference type="Pfam" id="PF00501">
    <property type="entry name" value="AMP-binding"/>
    <property type="match status" value="2"/>
</dbReference>
<dbReference type="Gene3D" id="3.30.559.10">
    <property type="entry name" value="Chloramphenicol acetyltransferase-like domain"/>
    <property type="match status" value="2"/>
</dbReference>
<dbReference type="Pfam" id="PF00668">
    <property type="entry name" value="Condensation"/>
    <property type="match status" value="2"/>
</dbReference>
<dbReference type="InterPro" id="IPR023213">
    <property type="entry name" value="CAT-like_dom_sf"/>
</dbReference>
<dbReference type="Pfam" id="PF00550">
    <property type="entry name" value="PP-binding"/>
    <property type="match status" value="2"/>
</dbReference>
<dbReference type="FunFam" id="3.40.50.12780:FF:000012">
    <property type="entry name" value="Non-ribosomal peptide synthetase"/>
    <property type="match status" value="2"/>
</dbReference>
<dbReference type="PROSITE" id="PS50075">
    <property type="entry name" value="CARRIER"/>
    <property type="match status" value="2"/>
</dbReference>
<reference evidence="5 6" key="1">
    <citation type="submission" date="2020-01" db="EMBL/GenBank/DDBJ databases">
        <title>Complete genome sequence of Chitinophaga sp. H33E-04 isolated from quinoa roots.</title>
        <authorList>
            <person name="Weon H.-Y."/>
            <person name="Lee S.A."/>
        </authorList>
    </citation>
    <scope>NUCLEOTIDE SEQUENCE [LARGE SCALE GENOMIC DNA]</scope>
    <source>
        <strain evidence="5 6">H33E-04</strain>
    </source>
</reference>
<dbReference type="InterPro" id="IPR010071">
    <property type="entry name" value="AA_adenyl_dom"/>
</dbReference>
<dbReference type="Gene3D" id="1.10.10.1830">
    <property type="entry name" value="Non-ribosomal peptide synthase, adenylation domain"/>
    <property type="match status" value="1"/>
</dbReference>
<dbReference type="SUPFAM" id="SSF52777">
    <property type="entry name" value="CoA-dependent acyltransferases"/>
    <property type="match status" value="4"/>
</dbReference>
<organism evidence="5 6">
    <name type="scientific">Chitinophaga agri</name>
    <dbReference type="NCBI Taxonomy" id="2703787"/>
    <lineage>
        <taxon>Bacteria</taxon>
        <taxon>Pseudomonadati</taxon>
        <taxon>Bacteroidota</taxon>
        <taxon>Chitinophagia</taxon>
        <taxon>Chitinophagales</taxon>
        <taxon>Chitinophagaceae</taxon>
        <taxon>Chitinophaga</taxon>
    </lineage>
</organism>
<dbReference type="Gene3D" id="3.30.559.30">
    <property type="entry name" value="Nonribosomal peptide synthetase, condensation domain"/>
    <property type="match status" value="2"/>
</dbReference>
<dbReference type="GO" id="GO:0072330">
    <property type="term" value="P:monocarboxylic acid biosynthetic process"/>
    <property type="evidence" value="ECO:0007669"/>
    <property type="project" value="UniProtKB-ARBA"/>
</dbReference>
<dbReference type="Proteomes" id="UP000476411">
    <property type="component" value="Chromosome"/>
</dbReference>
<gene>
    <name evidence="5" type="ORF">GWR21_28190</name>
</gene>
<dbReference type="InterPro" id="IPR045851">
    <property type="entry name" value="AMP-bd_C_sf"/>
</dbReference>
<dbReference type="PROSITE" id="PS00455">
    <property type="entry name" value="AMP_BINDING"/>
    <property type="match status" value="2"/>
</dbReference>
<dbReference type="Gene3D" id="3.40.50.980">
    <property type="match status" value="4"/>
</dbReference>
<dbReference type="GO" id="GO:0005737">
    <property type="term" value="C:cytoplasm"/>
    <property type="evidence" value="ECO:0007669"/>
    <property type="project" value="TreeGrafter"/>
</dbReference>
<dbReference type="GO" id="GO:0031177">
    <property type="term" value="F:phosphopantetheine binding"/>
    <property type="evidence" value="ECO:0007669"/>
    <property type="project" value="InterPro"/>
</dbReference>
<evidence type="ECO:0000259" key="4">
    <source>
        <dbReference type="PROSITE" id="PS50075"/>
    </source>
</evidence>
<dbReference type="InterPro" id="IPR000873">
    <property type="entry name" value="AMP-dep_synth/lig_dom"/>
</dbReference>
<proteinExistence type="predicted"/>
<keyword evidence="3" id="KW-0597">Phosphoprotein</keyword>
<dbReference type="CDD" id="cd05930">
    <property type="entry name" value="A_NRPS"/>
    <property type="match status" value="1"/>
</dbReference>
<dbReference type="Pfam" id="PF00975">
    <property type="entry name" value="Thioesterase"/>
    <property type="match status" value="1"/>
</dbReference>
<dbReference type="SUPFAM" id="SSF53474">
    <property type="entry name" value="alpha/beta-Hydrolases"/>
    <property type="match status" value="1"/>
</dbReference>
<dbReference type="SMART" id="SM00823">
    <property type="entry name" value="PKS_PP"/>
    <property type="match status" value="2"/>
</dbReference>
<dbReference type="GO" id="GO:0043041">
    <property type="term" value="P:amino acid activation for nonribosomal peptide biosynthetic process"/>
    <property type="evidence" value="ECO:0007669"/>
    <property type="project" value="TreeGrafter"/>
</dbReference>
<dbReference type="InterPro" id="IPR029058">
    <property type="entry name" value="AB_hydrolase_fold"/>
</dbReference>
<dbReference type="FunFam" id="2.30.38.10:FF:000001">
    <property type="entry name" value="Non-ribosomal peptide synthetase PvdI"/>
    <property type="match status" value="1"/>
</dbReference>
<dbReference type="InterPro" id="IPR006162">
    <property type="entry name" value="Ppantetheine_attach_site"/>
</dbReference>
<feature type="domain" description="Carrier" evidence="4">
    <location>
        <begin position="1039"/>
        <end position="1114"/>
    </location>
</feature>
<dbReference type="InterPro" id="IPR020845">
    <property type="entry name" value="AMP-binding_CS"/>
</dbReference>
<dbReference type="PANTHER" id="PTHR45527:SF1">
    <property type="entry name" value="FATTY ACID SYNTHASE"/>
    <property type="match status" value="1"/>
</dbReference>
<dbReference type="FunFam" id="3.40.50.980:FF:000001">
    <property type="entry name" value="Non-ribosomal peptide synthetase"/>
    <property type="match status" value="2"/>
</dbReference>
<dbReference type="InterPro" id="IPR001242">
    <property type="entry name" value="Condensation_dom"/>
</dbReference>
<dbReference type="Gene3D" id="3.40.50.1820">
    <property type="entry name" value="alpha/beta hydrolase"/>
    <property type="match status" value="1"/>
</dbReference>
<dbReference type="CDD" id="cd19531">
    <property type="entry name" value="LCL_NRPS-like"/>
    <property type="match status" value="1"/>
</dbReference>
<feature type="domain" description="Carrier" evidence="4">
    <location>
        <begin position="2109"/>
        <end position="2186"/>
    </location>
</feature>
<dbReference type="GO" id="GO:0003824">
    <property type="term" value="F:catalytic activity"/>
    <property type="evidence" value="ECO:0007669"/>
    <property type="project" value="InterPro"/>
</dbReference>
<sequence length="2420" mass="269482">MQTDFSKAINVLSNARKSGVEVYLEENKIKVKVKKDVLIDQSLMAEIRQYKEEISDFLKYDLEDRRSVNTAIQRSPVLPGERIPLSYGQEALWIIDQLDGSKQYQILIPLRLKGVPDKDALEDALREIVNRHEVLRTVIRQESSSPFQSVIQADDWRMVLQAAPELADSPAALQDKIQRIFNEPYDLSADYMLKAHLLSLAEDDHVLVLSMHHIAADGWSLSVIVRELAELYDARIHQRFSSLSPLPIQYADFAIWQRQQQANGHWQQKTSFWKNYLQDVTRLELPLDFKRPPVQSSNGRIAWFDINRELAAGLSALSYEQHTTLFMTMLAAFNVLLHRYTGQTDISVGTAIAGRTSSELESLIGFFANTIVLRNDLQGNPEFLTLLAQVKKNTLNAYGHQDLPFEKIVEAAGQQHDRSGNPLVQVLFNVQNMPEVPALKLGDLLLTMEQMERDTAQFDLNISVVAKQDGLMISVEYCTDLFLPESIEQLFRHYIILLADIVKRPAVRIDELSLLNQEEQRKLQRWNMQPALTYPSEKTVGELFSEQALTNHAAAALLYEDTVLSYEELEAASNQLATYLVQSGVAPESLIPVCIDRSADLIITLLGILKAGAAFVPLDPRYPQQRIAQMLSETNYTVAITSSEYRELFDSDAQILTLEASQPILGLMPSTPLPVRVTADSLAYVMYTSGSTGRPKGVMVTHRNIVSLAVGSGFLDWSADDVLLSTGSPSFDASTIEYWGTLLNGVTLVLAHEERLLDSVQLKEEIIARRVTRMWFTAGWLHQLIDMDISIFGSLKTVMAGGEKLSETHISRLRAAYPDLKIINGYGPTENTTFSLTYTVPGAIAGQPIPIGYPLSNRTAYVLNNRLEQQPVGVPGELYVGGAGLSKGYLGQPELTAARFITHPATGERLYRTGDLARLLSNGSIAYLGRTDDQVKLRGFRIELGEIEGVLQESGYCSRAVVVVRGDGSNRRLVAYVVPTPGYEESVLLSYLEARLPGYMIPSALITMEVLPLTKNGKVDKQALPDPEEGQLHAKGYVAPRDATEVQVAGIWQEALQVDRVGVHDDFFRLGGDSIIAIGVVSRLRQLLNRNVRLYDLYQLPTVAQLSAALPAMPFLPEEGDAMHQQVERELAALREEILAHRDDAADIADIYPMSDIQSGMVYASLLHPGEGIYHDQFAHVLPADLNTALFEKAFGLLVEKHTILRTAFDMHAHRNGVQIVYQQLPVNFMHIDKHELTIHSAAPFVQAYLEQQRRHPVDVARGPLWRGTLIRLSDWYIFVFEFHHAMLDGWSVAHLNTELNNIYLRLKANEEVSDLLTPLKCTYRHFIVDSLVEKRSGAHTRFWQQQMDGYRRLQLFSAVPEQRKYIHTYDADYWRQLKQRCDEDKLSVKSLFLGAFLFLTGMLTHEDEMTIGLTTNCRPVREDGDRLLGCFLNTVPFRVSKAAKDTSWKHYFHGIEEKLKAIKENENLTLPEIARVNNELSTDENPFFDILFNFTNFYIYDTISPGLFTAGHAAETAAGPGPGNDRTNTYLDFDVSITGNVLTVIYSQNRQLLSGKTLEELHTWLDAILDCYLHHYNDTVDVSKVLSPAAVTDLLIALNQTNADYDRSATLVSLFEAQAARTPMAVAAIDDNRQLTYEDLDQQAGKVARYLREKGVSREMCVPLYAGRSVMTVVGILGILKAGAAYVPVDPDAPAERVKGILKETGAVLMLHTDKDQEVASLAADCKVIDVATAITVSTLQQSASPEINATDLAYVIYTSGSTGAPKGVMVEHCSVVNMLTDRKRTFAINGNDRVLIAASFTFDASVEQLFLALTSGAAVFVPKKEALLDPHTFHHLLSAQQITHLDITPGLLKNILPLPEEHYLRTIVAGGEECPVWLPAQLPSGITLYNEYGPTETTVVAVAYECPKGEVAHKRIPVGRPIANTRLLIVDRKGHLLPRGIPGELCIGGAGVSRGYLNQQALTEERFVRVKYGELYEGVVYHTGDLVRWLPDGNIDFMGRIDEQVKIRGYRVEPGEIEQVLLQSGLVQQAVIQVTGEAAGKRLIAYVSGVAHTSSVQITDYLSQRLPDYMVPSAIVVLETMPLTTNGKIDRRALQAPEQLSAVQYDPPQTPLQEQLCALFGAVLDLPADKISIRDDFFRIGGNSIQAMQLLNRINRQFDARLRVLDVYLAKTVARLAVAITEKKTQQHIVKLNSAEHKPPLFMIHSGRGGAEVYTSLAEQLHTDYTCYGVEPYNKYHQPPLLQLNSLAAQYLQYIDALQPPEYVFAGWSLGGQIALEIACILEARGVNNIRVLLLDTVLPDGDEQLAGLTSALVNVSELPDTYDAGVLQLGKQPLSAKLYHTRVTLLKAMQKPDYLLSDPYAPAHALSDHIIALPDNNVGQVIADPANLSVIVAAHLHHDNILSDEACIIDLLRRIHQ</sequence>
<dbReference type="InterPro" id="IPR044894">
    <property type="entry name" value="TubC_N_sf"/>
</dbReference>
<dbReference type="GO" id="GO:0044550">
    <property type="term" value="P:secondary metabolite biosynthetic process"/>
    <property type="evidence" value="ECO:0007669"/>
    <property type="project" value="TreeGrafter"/>
</dbReference>
<dbReference type="SUPFAM" id="SSF56801">
    <property type="entry name" value="Acetyl-CoA synthetase-like"/>
    <property type="match status" value="2"/>
</dbReference>
<dbReference type="RefSeq" id="WP_162335043.1">
    <property type="nucleotide sequence ID" value="NZ_CP048113.1"/>
</dbReference>
<dbReference type="InterPro" id="IPR020806">
    <property type="entry name" value="PKS_PP-bd"/>
</dbReference>
<dbReference type="PROSITE" id="PS00012">
    <property type="entry name" value="PHOSPHOPANTETHEINE"/>
    <property type="match status" value="2"/>
</dbReference>
<dbReference type="FunFam" id="1.10.1200.10:FF:000016">
    <property type="entry name" value="Non-ribosomal peptide synthase"/>
    <property type="match status" value="1"/>
</dbReference>
<comment type="cofactor">
    <cofactor evidence="1">
        <name>pantetheine 4'-phosphate</name>
        <dbReference type="ChEBI" id="CHEBI:47942"/>
    </cofactor>
</comment>
<evidence type="ECO:0000256" key="3">
    <source>
        <dbReference type="ARBA" id="ARBA00022553"/>
    </source>
</evidence>
<dbReference type="Gene3D" id="1.10.1200.10">
    <property type="entry name" value="ACP-like"/>
    <property type="match status" value="2"/>
</dbReference>
<dbReference type="CDD" id="cd12117">
    <property type="entry name" value="A_NRPS_Srf_like"/>
    <property type="match status" value="1"/>
</dbReference>
<dbReference type="SUPFAM" id="SSF47336">
    <property type="entry name" value="ACP-like"/>
    <property type="match status" value="2"/>
</dbReference>
<dbReference type="InterPro" id="IPR009081">
    <property type="entry name" value="PP-bd_ACP"/>
</dbReference>
<dbReference type="InterPro" id="IPR025110">
    <property type="entry name" value="AMP-bd_C"/>
</dbReference>
<keyword evidence="6" id="KW-1185">Reference proteome</keyword>
<accession>A0A6B9ZMY7</accession>
<dbReference type="Pfam" id="PF13193">
    <property type="entry name" value="AMP-binding_C"/>
    <property type="match status" value="2"/>
</dbReference>
<evidence type="ECO:0000313" key="6">
    <source>
        <dbReference type="Proteomes" id="UP000476411"/>
    </source>
</evidence>
<dbReference type="PANTHER" id="PTHR45527">
    <property type="entry name" value="NONRIBOSOMAL PEPTIDE SYNTHETASE"/>
    <property type="match status" value="1"/>
</dbReference>
<dbReference type="NCBIfam" id="NF003417">
    <property type="entry name" value="PRK04813.1"/>
    <property type="match status" value="2"/>
</dbReference>